<name>A0A210PRU9_MIZYE</name>
<evidence type="ECO:0000256" key="1">
    <source>
        <dbReference type="SAM" id="Phobius"/>
    </source>
</evidence>
<gene>
    <name evidence="3" type="ORF">KP79_PYT20318</name>
</gene>
<sequence>MDDPVPDGRPLWTLFFDGTLFKRYQDYLQSHDLTKILNNRASAVSSNSLPSEPPILNDETNWLPPLGSKAMENNGATPISRMTSTNSDNFLRNVEKKRRNRRTIGCVVLGILCLGAIAAAVALIIHFVFVKSKEHVSNSAPIHIPGSDTHHQNLSGLVNESRRLGITTISPRHSVNIPKLENIPTITEGDGRPQFIPLKPIESATDDPKLAQSIEMKDMYTTIGSSGIFSCSLRGISEWTSVFIRGKRKSQPPGIFEYILTFSGEFSLKGNNSDMVVSHKKQKNIKDVSLDDVLVYIAYTDVICGNQDTFTCGVQAGGETESRTAKVIITVDPAPEVNMEIPVQVIEGELLRISASWMAGYPDPHGNLSWSTYLPGEDTPTDFFTDAKTTWTLKRYEEKCETVIDTFTKFEPKLESNGTDVIVKPEITPVAGGEVPDLKITSSRETLYVVPEIHCDGFTNDTRIAHPYTCTKFVRCMPDKMLIYPCPEQTCFQENSKQCN</sequence>
<dbReference type="InterPro" id="IPR036508">
    <property type="entry name" value="Chitin-bd_dom_sf"/>
</dbReference>
<accession>A0A210PRU9</accession>
<keyword evidence="1" id="KW-1133">Transmembrane helix</keyword>
<protein>
    <recommendedName>
        <fullName evidence="2">Chitin-binding type-2 domain-containing protein</fullName>
    </recommendedName>
</protein>
<dbReference type="PROSITE" id="PS50940">
    <property type="entry name" value="CHIT_BIND_II"/>
    <property type="match status" value="1"/>
</dbReference>
<evidence type="ECO:0000313" key="3">
    <source>
        <dbReference type="EMBL" id="OWF39223.1"/>
    </source>
</evidence>
<keyword evidence="1" id="KW-0472">Membrane</keyword>
<dbReference type="Proteomes" id="UP000242188">
    <property type="component" value="Unassembled WGS sequence"/>
</dbReference>
<organism evidence="3 4">
    <name type="scientific">Mizuhopecten yessoensis</name>
    <name type="common">Japanese scallop</name>
    <name type="synonym">Patinopecten yessoensis</name>
    <dbReference type="NCBI Taxonomy" id="6573"/>
    <lineage>
        <taxon>Eukaryota</taxon>
        <taxon>Metazoa</taxon>
        <taxon>Spiralia</taxon>
        <taxon>Lophotrochozoa</taxon>
        <taxon>Mollusca</taxon>
        <taxon>Bivalvia</taxon>
        <taxon>Autobranchia</taxon>
        <taxon>Pteriomorphia</taxon>
        <taxon>Pectinida</taxon>
        <taxon>Pectinoidea</taxon>
        <taxon>Pectinidae</taxon>
        <taxon>Mizuhopecten</taxon>
    </lineage>
</organism>
<dbReference type="GO" id="GO:0005576">
    <property type="term" value="C:extracellular region"/>
    <property type="evidence" value="ECO:0007669"/>
    <property type="project" value="InterPro"/>
</dbReference>
<keyword evidence="1" id="KW-0812">Transmembrane</keyword>
<comment type="caution">
    <text evidence="3">The sequence shown here is derived from an EMBL/GenBank/DDBJ whole genome shotgun (WGS) entry which is preliminary data.</text>
</comment>
<feature type="domain" description="Chitin-binding type-2" evidence="2">
    <location>
        <begin position="452"/>
        <end position="500"/>
    </location>
</feature>
<evidence type="ECO:0000259" key="2">
    <source>
        <dbReference type="PROSITE" id="PS50940"/>
    </source>
</evidence>
<dbReference type="Gene3D" id="2.170.140.10">
    <property type="entry name" value="Chitin binding domain"/>
    <property type="match status" value="1"/>
</dbReference>
<dbReference type="GO" id="GO:0008061">
    <property type="term" value="F:chitin binding"/>
    <property type="evidence" value="ECO:0007669"/>
    <property type="project" value="InterPro"/>
</dbReference>
<dbReference type="InterPro" id="IPR002557">
    <property type="entry name" value="Chitin-bd_dom"/>
</dbReference>
<dbReference type="OrthoDB" id="6120126at2759"/>
<keyword evidence="4" id="KW-1185">Reference proteome</keyword>
<dbReference type="SUPFAM" id="SSF57625">
    <property type="entry name" value="Invertebrate chitin-binding proteins"/>
    <property type="match status" value="1"/>
</dbReference>
<dbReference type="EMBL" id="NEDP02005537">
    <property type="protein sequence ID" value="OWF39223.1"/>
    <property type="molecule type" value="Genomic_DNA"/>
</dbReference>
<dbReference type="AlphaFoldDB" id="A0A210PRU9"/>
<evidence type="ECO:0000313" key="4">
    <source>
        <dbReference type="Proteomes" id="UP000242188"/>
    </source>
</evidence>
<proteinExistence type="predicted"/>
<feature type="transmembrane region" description="Helical" evidence="1">
    <location>
        <begin position="106"/>
        <end position="129"/>
    </location>
</feature>
<reference evidence="3 4" key="1">
    <citation type="journal article" date="2017" name="Nat. Ecol. Evol.">
        <title>Scallop genome provides insights into evolution of bilaterian karyotype and development.</title>
        <authorList>
            <person name="Wang S."/>
            <person name="Zhang J."/>
            <person name="Jiao W."/>
            <person name="Li J."/>
            <person name="Xun X."/>
            <person name="Sun Y."/>
            <person name="Guo X."/>
            <person name="Huan P."/>
            <person name="Dong B."/>
            <person name="Zhang L."/>
            <person name="Hu X."/>
            <person name="Sun X."/>
            <person name="Wang J."/>
            <person name="Zhao C."/>
            <person name="Wang Y."/>
            <person name="Wang D."/>
            <person name="Huang X."/>
            <person name="Wang R."/>
            <person name="Lv J."/>
            <person name="Li Y."/>
            <person name="Zhang Z."/>
            <person name="Liu B."/>
            <person name="Lu W."/>
            <person name="Hui Y."/>
            <person name="Liang J."/>
            <person name="Zhou Z."/>
            <person name="Hou R."/>
            <person name="Li X."/>
            <person name="Liu Y."/>
            <person name="Li H."/>
            <person name="Ning X."/>
            <person name="Lin Y."/>
            <person name="Zhao L."/>
            <person name="Xing Q."/>
            <person name="Dou J."/>
            <person name="Li Y."/>
            <person name="Mao J."/>
            <person name="Guo H."/>
            <person name="Dou H."/>
            <person name="Li T."/>
            <person name="Mu C."/>
            <person name="Jiang W."/>
            <person name="Fu Q."/>
            <person name="Fu X."/>
            <person name="Miao Y."/>
            <person name="Liu J."/>
            <person name="Yu Q."/>
            <person name="Li R."/>
            <person name="Liao H."/>
            <person name="Li X."/>
            <person name="Kong Y."/>
            <person name="Jiang Z."/>
            <person name="Chourrout D."/>
            <person name="Li R."/>
            <person name="Bao Z."/>
        </authorList>
    </citation>
    <scope>NUCLEOTIDE SEQUENCE [LARGE SCALE GENOMIC DNA]</scope>
    <source>
        <strain evidence="3 4">PY_sf001</strain>
    </source>
</reference>